<sequence length="63" mass="6669">MSSLWKDLLFLHGHLTHARLIWSDVEETTDQDAATANKPAPGAQACAAACCVVAGLPRIAAPR</sequence>
<gene>
    <name evidence="1" type="ORF">UU9_10272</name>
</gene>
<dbReference type="OrthoDB" id="5957554at2"/>
<reference evidence="1 2" key="1">
    <citation type="journal article" date="2012" name="J. Bacteriol.">
        <title>Genome sequences for six rhodanobacter strains, isolated from soils and the terrestrial subsurface, with variable denitrification capabilities.</title>
        <authorList>
            <person name="Kostka J.E."/>
            <person name="Green S.J."/>
            <person name="Rishishwar L."/>
            <person name="Prakash O."/>
            <person name="Katz L.S."/>
            <person name="Marino-Ramirez L."/>
            <person name="Jordan I.K."/>
            <person name="Munk C."/>
            <person name="Ivanova N."/>
            <person name="Mikhailova N."/>
            <person name="Watson D.B."/>
            <person name="Brown S.D."/>
            <person name="Palumbo A.V."/>
            <person name="Brooks S.C."/>
        </authorList>
    </citation>
    <scope>NUCLEOTIDE SEQUENCE [LARGE SCALE GENOMIC DNA]</scope>
    <source>
        <strain evidence="2">Jip2T</strain>
    </source>
</reference>
<accession>I4VPI2</accession>
<name>I4VPI2_9GAMM</name>
<evidence type="ECO:0000313" key="1">
    <source>
        <dbReference type="EMBL" id="EIL89123.1"/>
    </source>
</evidence>
<dbReference type="RefSeq" id="WP_007081691.1">
    <property type="nucleotide sequence ID" value="NZ_AJXU01000041.1"/>
</dbReference>
<evidence type="ECO:0000313" key="2">
    <source>
        <dbReference type="Proteomes" id="UP000004210"/>
    </source>
</evidence>
<keyword evidence="2" id="KW-1185">Reference proteome</keyword>
<proteinExistence type="predicted"/>
<organism evidence="1 2">
    <name type="scientific">Rhodanobacter fulvus Jip2</name>
    <dbReference type="NCBI Taxonomy" id="1163408"/>
    <lineage>
        <taxon>Bacteria</taxon>
        <taxon>Pseudomonadati</taxon>
        <taxon>Pseudomonadota</taxon>
        <taxon>Gammaproteobacteria</taxon>
        <taxon>Lysobacterales</taxon>
        <taxon>Rhodanobacteraceae</taxon>
        <taxon>Rhodanobacter</taxon>
    </lineage>
</organism>
<comment type="caution">
    <text evidence="1">The sequence shown here is derived from an EMBL/GenBank/DDBJ whole genome shotgun (WGS) entry which is preliminary data.</text>
</comment>
<dbReference type="Proteomes" id="UP000004210">
    <property type="component" value="Unassembled WGS sequence"/>
</dbReference>
<dbReference type="EMBL" id="AJXU01000041">
    <property type="protein sequence ID" value="EIL89123.1"/>
    <property type="molecule type" value="Genomic_DNA"/>
</dbReference>
<dbReference type="AlphaFoldDB" id="I4VPI2"/>
<dbReference type="STRING" id="1163408.UU9_10272"/>
<protein>
    <submittedName>
        <fullName evidence="1">Uncharacterized protein</fullName>
    </submittedName>
</protein>